<reference evidence="1" key="2">
    <citation type="submission" date="2020-09" db="EMBL/GenBank/DDBJ databases">
        <authorList>
            <person name="Sun Q."/>
            <person name="Ohkuma M."/>
        </authorList>
    </citation>
    <scope>NUCLEOTIDE SEQUENCE</scope>
    <source>
        <strain evidence="1">JCM 4403</strain>
    </source>
</reference>
<sequence>MQIRKEDERWRRDQRHTAYQAMFRADMAQQAAAKAVIGERHTHDDELSPELKSLITEAHEEALAALSLIELCGPLPVLEAAEELERAGLALMQVYSFPRSQENFTSEAPRATARHWAALKAFRTAARDALGYSNSGDWAATS</sequence>
<evidence type="ECO:0000313" key="2">
    <source>
        <dbReference type="Proteomes" id="UP000656732"/>
    </source>
</evidence>
<dbReference type="AlphaFoldDB" id="A0A918C787"/>
<organism evidence="1 2">
    <name type="scientific">Streptomyces pilosus</name>
    <dbReference type="NCBI Taxonomy" id="28893"/>
    <lineage>
        <taxon>Bacteria</taxon>
        <taxon>Bacillati</taxon>
        <taxon>Actinomycetota</taxon>
        <taxon>Actinomycetes</taxon>
        <taxon>Kitasatosporales</taxon>
        <taxon>Streptomycetaceae</taxon>
        <taxon>Streptomyces</taxon>
    </lineage>
</organism>
<proteinExistence type="predicted"/>
<dbReference type="Proteomes" id="UP000656732">
    <property type="component" value="Unassembled WGS sequence"/>
</dbReference>
<name>A0A918C787_9ACTN</name>
<comment type="caution">
    <text evidence="1">The sequence shown here is derived from an EMBL/GenBank/DDBJ whole genome shotgun (WGS) entry which is preliminary data.</text>
</comment>
<protein>
    <submittedName>
        <fullName evidence="1">Uncharacterized protein</fullName>
    </submittedName>
</protein>
<accession>A0A918C787</accession>
<dbReference type="EMBL" id="BMTU01000022">
    <property type="protein sequence ID" value="GGR09297.1"/>
    <property type="molecule type" value="Genomic_DNA"/>
</dbReference>
<evidence type="ECO:0000313" key="1">
    <source>
        <dbReference type="EMBL" id="GGR09297.1"/>
    </source>
</evidence>
<reference evidence="1" key="1">
    <citation type="journal article" date="2014" name="Int. J. Syst. Evol. Microbiol.">
        <title>Complete genome sequence of Corynebacterium casei LMG S-19264T (=DSM 44701T), isolated from a smear-ripened cheese.</title>
        <authorList>
            <consortium name="US DOE Joint Genome Institute (JGI-PGF)"/>
            <person name="Walter F."/>
            <person name="Albersmeier A."/>
            <person name="Kalinowski J."/>
            <person name="Ruckert C."/>
        </authorList>
    </citation>
    <scope>NUCLEOTIDE SEQUENCE</scope>
    <source>
        <strain evidence="1">JCM 4403</strain>
    </source>
</reference>
<gene>
    <name evidence="1" type="ORF">GCM10010280_66430</name>
</gene>
<keyword evidence="2" id="KW-1185">Reference proteome</keyword>